<dbReference type="InterPro" id="IPR000719">
    <property type="entry name" value="Prot_kinase_dom"/>
</dbReference>
<feature type="domain" description="Protein kinase" evidence="1">
    <location>
        <begin position="99"/>
        <end position="457"/>
    </location>
</feature>
<evidence type="ECO:0000259" key="1">
    <source>
        <dbReference type="PROSITE" id="PS50011"/>
    </source>
</evidence>
<dbReference type="OrthoDB" id="10421650at2759"/>
<sequence length="558" mass="60924">MNKPRVHSNSPLPSYYTPLYELPASPFSRFFVCASIDSKKADLKRISTAPITIVSVTSYVPSVPILPPPLQPPSKKKSVFNFFGRSRSSQQQGPAVPAYKELLQPLSGKYRDAILPSNFQYSKSIYDGLEYRCRNIGSDGWEKVVKGMLLTGSKEISHHSTHTPFFQLQEILHSSHASITLTAAGKEKGLPVINSFPIPTWIYNSTRGSLRADVSAALLVAVAKKVKELHQSKYAHRNINSETVWISIAFHPTSKTEEDIIVDLRGEEICEDLVKATSNSDQQAGLGTGVFRHQTSDLGYTGPRWLRCLSSEVADSDTTTTTDLEDDPTVERIRSGATRGYICPETIRSCSGSSSVGSSSGKSVSKKSTAEDAFAMGALLRDVCTGVPPHVTVDAFKKKWTARLATPAFRVEAEKVLLGITDLASVDFDCLKLMRGLLNSDKNKRLSVSDILVSPFITKRLAPGEKETAPIVISKPTSGQEELEGVPGYIKDEFNTLMDSTIDGTPPVKIMGDEITKACSDENENENENENEVGEAIQFVLSAEIDGGEVEEAKGEKV</sequence>
<protein>
    <recommendedName>
        <fullName evidence="1">Protein kinase domain-containing protein</fullName>
    </recommendedName>
</protein>
<proteinExistence type="predicted"/>
<gene>
    <name evidence="2" type="ORF">TrLO_g7170</name>
</gene>
<reference evidence="3" key="1">
    <citation type="journal article" date="2023" name="Commun. Biol.">
        <title>Genome analysis of Parmales, the sister group of diatoms, reveals the evolutionary specialization of diatoms from phago-mixotrophs to photoautotrophs.</title>
        <authorList>
            <person name="Ban H."/>
            <person name="Sato S."/>
            <person name="Yoshikawa S."/>
            <person name="Yamada K."/>
            <person name="Nakamura Y."/>
            <person name="Ichinomiya M."/>
            <person name="Sato N."/>
            <person name="Blanc-Mathieu R."/>
            <person name="Endo H."/>
            <person name="Kuwata A."/>
            <person name="Ogata H."/>
        </authorList>
    </citation>
    <scope>NUCLEOTIDE SEQUENCE [LARGE SCALE GENOMIC DNA]</scope>
    <source>
        <strain evidence="3">NIES 3700</strain>
    </source>
</reference>
<dbReference type="EMBL" id="BRXW01000216">
    <property type="protein sequence ID" value="GMI14643.1"/>
    <property type="molecule type" value="Genomic_DNA"/>
</dbReference>
<evidence type="ECO:0000313" key="3">
    <source>
        <dbReference type="Proteomes" id="UP001165122"/>
    </source>
</evidence>
<accession>A0A9W7KWS6</accession>
<dbReference type="PROSITE" id="PS50011">
    <property type="entry name" value="PROTEIN_KINASE_DOM"/>
    <property type="match status" value="1"/>
</dbReference>
<organism evidence="2 3">
    <name type="scientific">Triparma laevis f. longispina</name>
    <dbReference type="NCBI Taxonomy" id="1714387"/>
    <lineage>
        <taxon>Eukaryota</taxon>
        <taxon>Sar</taxon>
        <taxon>Stramenopiles</taxon>
        <taxon>Ochrophyta</taxon>
        <taxon>Bolidophyceae</taxon>
        <taxon>Parmales</taxon>
        <taxon>Triparmaceae</taxon>
        <taxon>Triparma</taxon>
    </lineage>
</organism>
<dbReference type="Proteomes" id="UP001165122">
    <property type="component" value="Unassembled WGS sequence"/>
</dbReference>
<dbReference type="Gene3D" id="1.10.510.10">
    <property type="entry name" value="Transferase(Phosphotransferase) domain 1"/>
    <property type="match status" value="1"/>
</dbReference>
<name>A0A9W7KWS6_9STRA</name>
<keyword evidence="3" id="KW-1185">Reference proteome</keyword>
<dbReference type="AlphaFoldDB" id="A0A9W7KWS6"/>
<evidence type="ECO:0000313" key="2">
    <source>
        <dbReference type="EMBL" id="GMI14643.1"/>
    </source>
</evidence>
<dbReference type="GO" id="GO:0005524">
    <property type="term" value="F:ATP binding"/>
    <property type="evidence" value="ECO:0007669"/>
    <property type="project" value="InterPro"/>
</dbReference>
<comment type="caution">
    <text evidence="2">The sequence shown here is derived from an EMBL/GenBank/DDBJ whole genome shotgun (WGS) entry which is preliminary data.</text>
</comment>
<dbReference type="SUPFAM" id="SSF56112">
    <property type="entry name" value="Protein kinase-like (PK-like)"/>
    <property type="match status" value="1"/>
</dbReference>
<dbReference type="InterPro" id="IPR011009">
    <property type="entry name" value="Kinase-like_dom_sf"/>
</dbReference>
<dbReference type="GO" id="GO:0004672">
    <property type="term" value="F:protein kinase activity"/>
    <property type="evidence" value="ECO:0007669"/>
    <property type="project" value="InterPro"/>
</dbReference>